<dbReference type="EMBL" id="JFHD01000001">
    <property type="protein sequence ID" value="KDR34262.1"/>
    <property type="molecule type" value="Genomic_DNA"/>
</dbReference>
<evidence type="ECO:0000313" key="6">
    <source>
        <dbReference type="EMBL" id="KDR34262.1"/>
    </source>
</evidence>
<evidence type="ECO:0000256" key="2">
    <source>
        <dbReference type="ARBA" id="ARBA00022525"/>
    </source>
</evidence>
<dbReference type="Pfam" id="PF05860">
    <property type="entry name" value="TPS"/>
    <property type="match status" value="1"/>
</dbReference>
<proteinExistence type="predicted"/>
<sequence>MGADLRVSALLPLLVVVAAPGAFALPVGEQVQAGSVTVNRPNATSMTITQGSQKGIVNWNGFSIAGNERVDISQPSAQAVLLNRVVGNEVSRIAGQLNANGQVFLVNPAGVVFARGASVNVGSLVASTLGISNDAFLAGKYHFAQGGAAAGKVSNQGSITAATGGAVALLGAQVDNSGLVSATLGKIAIGAGSDITLDFAGDGLTMLKVNDKVANALIGNSGTLQADGGQIVMSARAADDAAASVLNQTGTVRARSVESRNGRIVLDGGSAGETDIGGSVDVSAPDSGKGGQIDVTGYHVAVSDGARVDASGAGGGGRVRVGGGAAGKAPDIVNADALWMSPNAHVMADALVAGDGGNIVMFGTEAARVYGELSAKGGPGGGNGGLVETSGKYLATDGARIHVEALRGHGGQWLLDPSSIEIVNTAPSSVSTGTTDSTSCCSLQALSTSLGPALSTTTNPVTFTPGAGDSYVLASDITSQLNRGASVTISTSKDGGGEYNGDITMLKGTSITKTAADNEGTLTLSANGSITVLGTIGGAAGDQRPAGKLNVVLDANTGASGQSNILLSGASISTNGGYLAIGVPQSVAGTPAAAKRFDGAAVGIIDSRIDTTVPQGPTGLASGSVTVNGQGTLKVPDTIFGISDTDVGLTKNQAYAPVTISSSSIATSVSDISVSGQAGGDFGAPAGVAIGGTSSLRTSSGNISITGSAPTTKERVQTFTDIYGVALRPASLSPSTALLSTTTGNISITGTGPAMDSAVSSVSGGGVLIAPTARLDQSTTVIRTGSGNVNIIGNGMSIGTAFGGVSGAGVMLRPEFLGSGVGPLVHTGSGNVSISASATTIANLNGGTLSGSGVSIAADGGQGFPFSPSVVSDAGDIFVTGNGASVTGTVSGGTVGGSGIAIGGSSVALSTGGAGSITLNGNGPKVQALNTGSVSGSGVSMVAASVSTNINSISTANAPLVQTQTGRISIDGKGPAVQTVASLSTSTSVSTGIGSVTGDGVSLLRASLSTSAGGIVPVILSASGDVDVHGTGAVVQRSPGRVGGNGVRIIGTSLGTGGAMSITGTGATAGGGSAAVAGAGVYAQNARISSTGADVSITGTSANGKRRYVPAIEGSEEPVHFDGVHLEASDVAASGGRLSIRGTAPDGIAAYGVFVAGMSPALGLHADGAVTIYGLGSGADGVALAGTSSSNRGVVGSANGSIDIRGGTNGQLDANGAHGKGVSLADVTLQANAPAQTVSVTASTPADAATALYMNRATLSAGDYGTIVVRASNSGKYGFVFDDSGSTFSSRFGTVVFVPGKVGADFDIVGDNAQAINVLGASSGLSIGPSMLGAIASNIATVVIGSSTQTGKITVSLPQGFAHDLTLQNTGAGSQGIDLPSGAAMPDRTLALDSSGRVTDPGGIKAQTLLLAGGGDFDLADAGNDVKVLALSGAHDVRFATAGGFTIGTASANGFDGATGNLARIGGSQPNVTGNLTAISDGGAIAIGTPGTPGTPGAPTHLSAGGSIDLVMERGVFDNASGGTIGAGNAWRIWAATRNGENRNGVDPGGALPNFYGCVYGGFCSWNKQPSQSVVPADGNHFVYADRPTVTVTIGSQTREQGGANGAFGFDVSGLLAGDRRSTSVVAGRLGSSATTISAAGVYGIDGTFSSPVGYNVVVEPGTLTVTPMQLQGAVFNTSGLQPLFTAQEQTFVYESNLGAVNICVGTNEPILALQQPEGDADALAAEWKRVRSRPNLNNCLVVNGQHGCGEF</sequence>
<reference evidence="6 7" key="1">
    <citation type="submission" date="2014-03" db="EMBL/GenBank/DDBJ databases">
        <title>Draft Genome Sequences of Four Burkholderia Strains.</title>
        <authorList>
            <person name="Liu X.Y."/>
            <person name="Li C.X."/>
            <person name="Xu J.H."/>
        </authorList>
    </citation>
    <scope>NUCLEOTIDE SEQUENCE [LARGE SCALE GENOMIC DNA]</scope>
    <source>
        <strain evidence="6 7">OP-1</strain>
    </source>
</reference>
<dbReference type="Gene3D" id="2.160.20.10">
    <property type="entry name" value="Single-stranded right-handed beta-helix, Pectin lyase-like"/>
    <property type="match status" value="1"/>
</dbReference>
<accession>A0A656QXD6</accession>
<dbReference type="InterPro" id="IPR011050">
    <property type="entry name" value="Pectin_lyase_fold/virulence"/>
</dbReference>
<dbReference type="Proteomes" id="UP000027451">
    <property type="component" value="Unassembled WGS sequence"/>
</dbReference>
<gene>
    <name evidence="6" type="ORF">BG60_01705</name>
</gene>
<dbReference type="SMART" id="SM00912">
    <property type="entry name" value="Haemagg_act"/>
    <property type="match status" value="1"/>
</dbReference>
<feature type="chain" id="PRO_5025016691" description="Filamentous haemagglutinin FhaB/tRNA nuclease CdiA-like TPS domain-containing protein" evidence="4">
    <location>
        <begin position="25"/>
        <end position="1752"/>
    </location>
</feature>
<dbReference type="InterPro" id="IPR041286">
    <property type="entry name" value="MBG_2"/>
</dbReference>
<dbReference type="Pfam" id="PF18676">
    <property type="entry name" value="MBG_2"/>
    <property type="match status" value="1"/>
</dbReference>
<dbReference type="InterPro" id="IPR050909">
    <property type="entry name" value="Bact_Autotransporter_VF"/>
</dbReference>
<protein>
    <recommendedName>
        <fullName evidence="5">Filamentous haemagglutinin FhaB/tRNA nuclease CdiA-like TPS domain-containing protein</fullName>
    </recommendedName>
</protein>
<dbReference type="PANTHER" id="PTHR12338:SF8">
    <property type="entry name" value="HEME_HEMOPEXIN-BINDING PROTEIN"/>
    <property type="match status" value="1"/>
</dbReference>
<keyword evidence="2" id="KW-0964">Secreted</keyword>
<dbReference type="InterPro" id="IPR012334">
    <property type="entry name" value="Pectin_lyas_fold"/>
</dbReference>
<comment type="subcellular location">
    <subcellularLocation>
        <location evidence="1">Secreted</location>
    </subcellularLocation>
</comment>
<dbReference type="SUPFAM" id="SSF51126">
    <property type="entry name" value="Pectin lyase-like"/>
    <property type="match status" value="1"/>
</dbReference>
<feature type="domain" description="Filamentous haemagglutinin FhaB/tRNA nuclease CdiA-like TPS" evidence="5">
    <location>
        <begin position="22"/>
        <end position="135"/>
    </location>
</feature>
<name>A0A656QXD6_9BURK</name>
<organism evidence="6 7">
    <name type="scientific">Caballeronia zhejiangensis</name>
    <dbReference type="NCBI Taxonomy" id="871203"/>
    <lineage>
        <taxon>Bacteria</taxon>
        <taxon>Pseudomonadati</taxon>
        <taxon>Pseudomonadota</taxon>
        <taxon>Betaproteobacteria</taxon>
        <taxon>Burkholderiales</taxon>
        <taxon>Burkholderiaceae</taxon>
        <taxon>Caballeronia</taxon>
    </lineage>
</organism>
<evidence type="ECO:0000313" key="7">
    <source>
        <dbReference type="Proteomes" id="UP000027451"/>
    </source>
</evidence>
<dbReference type="PANTHER" id="PTHR12338">
    <property type="entry name" value="AUTOTRANSPORTER"/>
    <property type="match status" value="1"/>
</dbReference>
<dbReference type="GO" id="GO:0005576">
    <property type="term" value="C:extracellular region"/>
    <property type="evidence" value="ECO:0007669"/>
    <property type="project" value="UniProtKB-SubCell"/>
</dbReference>
<keyword evidence="3 4" id="KW-0732">Signal</keyword>
<evidence type="ECO:0000256" key="3">
    <source>
        <dbReference type="ARBA" id="ARBA00022729"/>
    </source>
</evidence>
<keyword evidence="7" id="KW-1185">Reference proteome</keyword>
<feature type="signal peptide" evidence="4">
    <location>
        <begin position="1"/>
        <end position="24"/>
    </location>
</feature>
<comment type="caution">
    <text evidence="6">The sequence shown here is derived from an EMBL/GenBank/DDBJ whole genome shotgun (WGS) entry which is preliminary data.</text>
</comment>
<dbReference type="NCBIfam" id="TIGR01901">
    <property type="entry name" value="adhes_NPXG"/>
    <property type="match status" value="1"/>
</dbReference>
<evidence type="ECO:0000256" key="4">
    <source>
        <dbReference type="SAM" id="SignalP"/>
    </source>
</evidence>
<evidence type="ECO:0000256" key="1">
    <source>
        <dbReference type="ARBA" id="ARBA00004613"/>
    </source>
</evidence>
<evidence type="ECO:0000259" key="5">
    <source>
        <dbReference type="SMART" id="SM00912"/>
    </source>
</evidence>
<dbReference type="InterPro" id="IPR008638">
    <property type="entry name" value="FhaB/CdiA-like_TPS"/>
</dbReference>